<dbReference type="CDD" id="cd03495">
    <property type="entry name" value="SQR_TypeC_SdhD_like"/>
    <property type="match status" value="1"/>
</dbReference>
<dbReference type="GO" id="GO:0020037">
    <property type="term" value="F:heme binding"/>
    <property type="evidence" value="ECO:0007669"/>
    <property type="project" value="InterPro"/>
</dbReference>
<evidence type="ECO:0000256" key="8">
    <source>
        <dbReference type="ARBA" id="ARBA00022519"/>
    </source>
</evidence>
<evidence type="ECO:0000256" key="16">
    <source>
        <dbReference type="ARBA" id="ARBA00023136"/>
    </source>
</evidence>
<evidence type="ECO:0000256" key="4">
    <source>
        <dbReference type="ARBA" id="ARBA00005163"/>
    </source>
</evidence>
<evidence type="ECO:0000256" key="2">
    <source>
        <dbReference type="ARBA" id="ARBA00004050"/>
    </source>
</evidence>
<dbReference type="SUPFAM" id="SSF81343">
    <property type="entry name" value="Fumarate reductase respiratory complex transmembrane subunits"/>
    <property type="match status" value="1"/>
</dbReference>
<dbReference type="GO" id="GO:0017004">
    <property type="term" value="P:cytochrome complex assembly"/>
    <property type="evidence" value="ECO:0007669"/>
    <property type="project" value="TreeGrafter"/>
</dbReference>
<dbReference type="AlphaFoldDB" id="A0A411HIR0"/>
<dbReference type="GO" id="GO:0046872">
    <property type="term" value="F:metal ion binding"/>
    <property type="evidence" value="ECO:0007669"/>
    <property type="project" value="UniProtKB-KW"/>
</dbReference>
<evidence type="ECO:0000256" key="10">
    <source>
        <dbReference type="ARBA" id="ARBA00022617"/>
    </source>
</evidence>
<keyword evidence="14 17" id="KW-1133">Transmembrane helix</keyword>
<dbReference type="Proteomes" id="UP000291562">
    <property type="component" value="Chromosome"/>
</dbReference>
<keyword evidence="19" id="KW-1185">Reference proteome</keyword>
<evidence type="ECO:0000256" key="13">
    <source>
        <dbReference type="ARBA" id="ARBA00022982"/>
    </source>
</evidence>
<dbReference type="UniPathway" id="UPA00223"/>
<feature type="transmembrane region" description="Helical" evidence="17">
    <location>
        <begin position="30"/>
        <end position="52"/>
    </location>
</feature>
<dbReference type="RefSeq" id="WP_129832642.1">
    <property type="nucleotide sequence ID" value="NZ_CP035704.1"/>
</dbReference>
<evidence type="ECO:0000256" key="9">
    <source>
        <dbReference type="ARBA" id="ARBA00022532"/>
    </source>
</evidence>
<evidence type="ECO:0000256" key="1">
    <source>
        <dbReference type="ARBA" id="ARBA00001971"/>
    </source>
</evidence>
<dbReference type="EMBL" id="CP035704">
    <property type="protein sequence ID" value="QBB70383.1"/>
    <property type="molecule type" value="Genomic_DNA"/>
</dbReference>
<name>A0A411HIR0_9GAMM</name>
<dbReference type="GO" id="GO:0009055">
    <property type="term" value="F:electron transfer activity"/>
    <property type="evidence" value="ECO:0007669"/>
    <property type="project" value="TreeGrafter"/>
</dbReference>
<accession>A0A411HIR0</accession>
<proteinExistence type="predicted"/>
<feature type="transmembrane region" description="Helical" evidence="17">
    <location>
        <begin position="105"/>
        <end position="126"/>
    </location>
</feature>
<evidence type="ECO:0000256" key="17">
    <source>
        <dbReference type="SAM" id="Phobius"/>
    </source>
</evidence>
<evidence type="ECO:0000256" key="14">
    <source>
        <dbReference type="ARBA" id="ARBA00022989"/>
    </source>
</evidence>
<dbReference type="InterPro" id="IPR014312">
    <property type="entry name" value="Succ_DH_anchor"/>
</dbReference>
<reference evidence="18 19" key="1">
    <citation type="submission" date="2019-01" db="EMBL/GenBank/DDBJ databases">
        <title>Pseudolysobacter antarctica gen. nov., sp. nov., isolated from Fildes Peninsula, Antarctica.</title>
        <authorList>
            <person name="Wei Z."/>
            <person name="Peng F."/>
        </authorList>
    </citation>
    <scope>NUCLEOTIDE SEQUENCE [LARGE SCALE GENOMIC DNA]</scope>
    <source>
        <strain evidence="18 19">AQ6-296</strain>
    </source>
</reference>
<comment type="pathway">
    <text evidence="4">Carbohydrate metabolism; tricarboxylic acid cycle.</text>
</comment>
<dbReference type="Pfam" id="PF01127">
    <property type="entry name" value="Sdh_cyt"/>
    <property type="match status" value="1"/>
</dbReference>
<evidence type="ECO:0000256" key="3">
    <source>
        <dbReference type="ARBA" id="ARBA00004429"/>
    </source>
</evidence>
<dbReference type="Gene3D" id="1.20.1300.10">
    <property type="entry name" value="Fumarate reductase/succinate dehydrogenase, transmembrane subunit"/>
    <property type="match status" value="1"/>
</dbReference>
<keyword evidence="15" id="KW-0408">Iron</keyword>
<feature type="transmembrane region" description="Helical" evidence="17">
    <location>
        <begin position="64"/>
        <end position="85"/>
    </location>
</feature>
<gene>
    <name evidence="18" type="primary">sdhD</name>
    <name evidence="18" type="ORF">ELE36_08380</name>
</gene>
<comment type="function">
    <text evidence="2">Membrane-anchoring subunit of succinate dehydrogenase (SDH).</text>
</comment>
<dbReference type="PANTHER" id="PTHR38689">
    <property type="entry name" value="SUCCINATE DEHYDROGENASE HYDROPHOBIC MEMBRANE ANCHOR SUBUNIT"/>
    <property type="match status" value="1"/>
</dbReference>
<dbReference type="GO" id="GO:0005886">
    <property type="term" value="C:plasma membrane"/>
    <property type="evidence" value="ECO:0007669"/>
    <property type="project" value="UniProtKB-SubCell"/>
</dbReference>
<evidence type="ECO:0000313" key="19">
    <source>
        <dbReference type="Proteomes" id="UP000291562"/>
    </source>
</evidence>
<keyword evidence="7" id="KW-1003">Cell membrane</keyword>
<evidence type="ECO:0000256" key="7">
    <source>
        <dbReference type="ARBA" id="ARBA00022475"/>
    </source>
</evidence>
<evidence type="ECO:0000256" key="11">
    <source>
        <dbReference type="ARBA" id="ARBA00022692"/>
    </source>
</evidence>
<evidence type="ECO:0000256" key="12">
    <source>
        <dbReference type="ARBA" id="ARBA00022723"/>
    </source>
</evidence>
<dbReference type="InterPro" id="IPR034804">
    <property type="entry name" value="SQR/QFR_C/D"/>
</dbReference>
<keyword evidence="8" id="KW-0997">Cell inner membrane</keyword>
<protein>
    <recommendedName>
        <fullName evidence="5">Succinate dehydrogenase hydrophobic membrane anchor subunit</fullName>
    </recommendedName>
</protein>
<dbReference type="PANTHER" id="PTHR38689:SF1">
    <property type="entry name" value="SUCCINATE DEHYDROGENASE HYDROPHOBIC MEMBRANE ANCHOR SUBUNIT"/>
    <property type="match status" value="1"/>
</dbReference>
<evidence type="ECO:0000313" key="18">
    <source>
        <dbReference type="EMBL" id="QBB70383.1"/>
    </source>
</evidence>
<evidence type="ECO:0000256" key="6">
    <source>
        <dbReference type="ARBA" id="ARBA00022448"/>
    </source>
</evidence>
<keyword evidence="13" id="KW-0249">Electron transport</keyword>
<dbReference type="NCBIfam" id="TIGR02968">
    <property type="entry name" value="succ_dehyd_anc"/>
    <property type="match status" value="1"/>
</dbReference>
<keyword evidence="16 17" id="KW-0472">Membrane</keyword>
<dbReference type="KEGG" id="xbc:ELE36_08380"/>
<dbReference type="InterPro" id="IPR000701">
    <property type="entry name" value="SuccDH_FuR_B_TM-su"/>
</dbReference>
<sequence>MSSQLRDPLAEVRGLGSAKDGVKHWWMQRLTAIALLPLAIWILVSLLCLLHADYATARHFVAEPLHAVLIVAFIIAMFWHAQLGLQVVIEDYVHTRWLELSSTLAVKFLCLLGALASTLAVVRISLGN</sequence>
<keyword evidence="9" id="KW-0816">Tricarboxylic acid cycle</keyword>
<dbReference type="GO" id="GO:0006099">
    <property type="term" value="P:tricarboxylic acid cycle"/>
    <property type="evidence" value="ECO:0007669"/>
    <property type="project" value="UniProtKB-UniPathway"/>
</dbReference>
<dbReference type="OrthoDB" id="9809280at2"/>
<evidence type="ECO:0000256" key="5">
    <source>
        <dbReference type="ARBA" id="ARBA00019425"/>
    </source>
</evidence>
<comment type="subcellular location">
    <subcellularLocation>
        <location evidence="3">Cell inner membrane</location>
        <topology evidence="3">Multi-pass membrane protein</topology>
    </subcellularLocation>
</comment>
<organism evidence="18 19">
    <name type="scientific">Pseudolysobacter antarcticus</name>
    <dbReference type="NCBI Taxonomy" id="2511995"/>
    <lineage>
        <taxon>Bacteria</taxon>
        <taxon>Pseudomonadati</taxon>
        <taxon>Pseudomonadota</taxon>
        <taxon>Gammaproteobacteria</taxon>
        <taxon>Lysobacterales</taxon>
        <taxon>Rhodanobacteraceae</taxon>
        <taxon>Pseudolysobacter</taxon>
    </lineage>
</organism>
<comment type="cofactor">
    <cofactor evidence="1">
        <name>heme</name>
        <dbReference type="ChEBI" id="CHEBI:30413"/>
    </cofactor>
</comment>
<keyword evidence="11 17" id="KW-0812">Transmembrane</keyword>
<keyword evidence="10" id="KW-0349">Heme</keyword>
<keyword evidence="6" id="KW-0813">Transport</keyword>
<evidence type="ECO:0000256" key="15">
    <source>
        <dbReference type="ARBA" id="ARBA00023004"/>
    </source>
</evidence>
<keyword evidence="12" id="KW-0479">Metal-binding</keyword>